<dbReference type="EMBL" id="UOGE01000115">
    <property type="protein sequence ID" value="VAX26075.1"/>
    <property type="molecule type" value="Genomic_DNA"/>
</dbReference>
<protein>
    <submittedName>
        <fullName evidence="2">Uncharacterized protein</fullName>
    </submittedName>
</protein>
<feature type="region of interest" description="Disordered" evidence="1">
    <location>
        <begin position="32"/>
        <end position="59"/>
    </location>
</feature>
<name>A0A3B1D337_9ZZZZ</name>
<gene>
    <name evidence="2" type="ORF">MNBD_NITROSPINAE02-368</name>
</gene>
<evidence type="ECO:0000256" key="1">
    <source>
        <dbReference type="SAM" id="MobiDB-lite"/>
    </source>
</evidence>
<reference evidence="2" key="1">
    <citation type="submission" date="2018-06" db="EMBL/GenBank/DDBJ databases">
        <authorList>
            <person name="Zhirakovskaya E."/>
        </authorList>
    </citation>
    <scope>NUCLEOTIDE SEQUENCE</scope>
</reference>
<dbReference type="AlphaFoldDB" id="A0A3B1D337"/>
<feature type="compositionally biased region" description="Polar residues" evidence="1">
    <location>
        <begin position="37"/>
        <end position="59"/>
    </location>
</feature>
<evidence type="ECO:0000313" key="2">
    <source>
        <dbReference type="EMBL" id="VAX26075.1"/>
    </source>
</evidence>
<proteinExistence type="predicted"/>
<accession>A0A3B1D337</accession>
<sequence>MIFNGNIIMRKFSLFIAIVSFAIVASCGGGGSSSSSEDSTADQSGTTYSGQISNSYTRTGQGRSVSQVVTCVINGSMTVTISEDGTVKADTLKTGDEVSGVCEYVDGVVTAQWKGTASNGTFSMSSSASSQNASAENSAAGTYTDTTISGAGAGSVTVTTPAGRTINYAATYTFSLTAAQ</sequence>
<organism evidence="2">
    <name type="scientific">hydrothermal vent metagenome</name>
    <dbReference type="NCBI Taxonomy" id="652676"/>
    <lineage>
        <taxon>unclassified sequences</taxon>
        <taxon>metagenomes</taxon>
        <taxon>ecological metagenomes</taxon>
    </lineage>
</organism>